<keyword evidence="1" id="KW-0378">Hydrolase</keyword>
<protein>
    <submittedName>
        <fullName evidence="1">Vms1/Ankzf1 family peptidyl-tRNA hydrolase</fullName>
    </submittedName>
</protein>
<keyword evidence="2" id="KW-1185">Reference proteome</keyword>
<proteinExistence type="predicted"/>
<accession>A0ABP5TV57</accession>
<name>A0ABP5TV57_9PSEU</name>
<gene>
    <name evidence="1" type="ORF">GCM10009854_47730</name>
</gene>
<evidence type="ECO:0000313" key="2">
    <source>
        <dbReference type="Proteomes" id="UP001501218"/>
    </source>
</evidence>
<dbReference type="EMBL" id="BAAARA010000024">
    <property type="protein sequence ID" value="GAA2362557.1"/>
    <property type="molecule type" value="Genomic_DNA"/>
</dbReference>
<evidence type="ECO:0000313" key="1">
    <source>
        <dbReference type="EMBL" id="GAA2362557.1"/>
    </source>
</evidence>
<dbReference type="InterPro" id="IPR040701">
    <property type="entry name" value="Bact_RF_family2"/>
</dbReference>
<dbReference type="GO" id="GO:0016787">
    <property type="term" value="F:hydrolase activity"/>
    <property type="evidence" value="ECO:0007669"/>
    <property type="project" value="UniProtKB-KW"/>
</dbReference>
<dbReference type="Proteomes" id="UP001501218">
    <property type="component" value="Unassembled WGS sequence"/>
</dbReference>
<organism evidence="1 2">
    <name type="scientific">Saccharopolyspora halophila</name>
    <dbReference type="NCBI Taxonomy" id="405551"/>
    <lineage>
        <taxon>Bacteria</taxon>
        <taxon>Bacillati</taxon>
        <taxon>Actinomycetota</taxon>
        <taxon>Actinomycetes</taxon>
        <taxon>Pseudonocardiales</taxon>
        <taxon>Pseudonocardiaceae</taxon>
        <taxon>Saccharopolyspora</taxon>
    </lineage>
</organism>
<sequence>MQMGQLQHVYDHAGPFTTVYVDTSADVEDASKAIELRWRDLRERLQGQGADEATLEAIGEQVRRHRAQNGPRGQVIVGTGGEVVLSEELPEPPSNLPAEDQACFGAAPHLLPYLRRRMTPVPFLLADVDRVSAELLLVRGSADIERRELSGADHPVHKAHSGDPENHQRLHLAVEEQWRRNAELMADEITEWARKMEARVIVLAGDVQQRGLVRDRLGNEVRDVVVESDTGVRGVPDEELRQEIASTVHNAHVADVVDEFERERGRAERAVEGWPDTVALLRRGQVRTLLWTTDERAGELYIGPGTTELADVEQDLTDMGSETLGRVPASAAVLRTLAATDGEVIIADPEAVELTGGIGAVLRFAA</sequence>
<comment type="caution">
    <text evidence="1">The sequence shown here is derived from an EMBL/GenBank/DDBJ whole genome shotgun (WGS) entry which is preliminary data.</text>
</comment>
<dbReference type="Pfam" id="PF18844">
    <property type="entry name" value="baeRF_family2"/>
    <property type="match status" value="1"/>
</dbReference>
<reference evidence="2" key="1">
    <citation type="journal article" date="2019" name="Int. J. Syst. Evol. Microbiol.">
        <title>The Global Catalogue of Microorganisms (GCM) 10K type strain sequencing project: providing services to taxonomists for standard genome sequencing and annotation.</title>
        <authorList>
            <consortium name="The Broad Institute Genomics Platform"/>
            <consortium name="The Broad Institute Genome Sequencing Center for Infectious Disease"/>
            <person name="Wu L."/>
            <person name="Ma J."/>
        </authorList>
    </citation>
    <scope>NUCLEOTIDE SEQUENCE [LARGE SCALE GENOMIC DNA]</scope>
    <source>
        <strain evidence="2">JCM 16221</strain>
    </source>
</reference>